<dbReference type="GO" id="GO:0005223">
    <property type="term" value="F:intracellularly cGMP-activated cation channel activity"/>
    <property type="evidence" value="ECO:0007669"/>
    <property type="project" value="TreeGrafter"/>
</dbReference>
<feature type="domain" description="Cyclic nucleotide-binding" evidence="11">
    <location>
        <begin position="373"/>
        <end position="477"/>
    </location>
</feature>
<evidence type="ECO:0000259" key="11">
    <source>
        <dbReference type="PROSITE" id="PS50042"/>
    </source>
</evidence>
<feature type="compositionally biased region" description="Basic and acidic residues" evidence="9">
    <location>
        <begin position="495"/>
        <end position="511"/>
    </location>
</feature>
<accession>A0AAN8PH29</accession>
<dbReference type="Pfam" id="PF00027">
    <property type="entry name" value="cNMP_binding"/>
    <property type="match status" value="1"/>
</dbReference>
<dbReference type="Proteomes" id="UP001372834">
    <property type="component" value="Unassembled WGS sequence"/>
</dbReference>
<evidence type="ECO:0000256" key="1">
    <source>
        <dbReference type="ARBA" id="ARBA00004141"/>
    </source>
</evidence>
<dbReference type="PANTHER" id="PTHR45638">
    <property type="entry name" value="CYCLIC NUCLEOTIDE-GATED CATION CHANNEL SUBUNIT A"/>
    <property type="match status" value="1"/>
</dbReference>
<dbReference type="InterPro" id="IPR018490">
    <property type="entry name" value="cNMP-bd_dom_sf"/>
</dbReference>
<dbReference type="GO" id="GO:0005886">
    <property type="term" value="C:plasma membrane"/>
    <property type="evidence" value="ECO:0007669"/>
    <property type="project" value="TreeGrafter"/>
</dbReference>
<dbReference type="Gene3D" id="1.10.287.630">
    <property type="entry name" value="Helix hairpin bin"/>
    <property type="match status" value="1"/>
</dbReference>
<feature type="region of interest" description="Disordered" evidence="9">
    <location>
        <begin position="495"/>
        <end position="558"/>
    </location>
</feature>
<dbReference type="Gene3D" id="1.10.287.70">
    <property type="match status" value="1"/>
</dbReference>
<evidence type="ECO:0000256" key="4">
    <source>
        <dbReference type="ARBA" id="ARBA00022989"/>
    </source>
</evidence>
<dbReference type="CDD" id="cd00038">
    <property type="entry name" value="CAP_ED"/>
    <property type="match status" value="1"/>
</dbReference>
<dbReference type="InterPro" id="IPR005821">
    <property type="entry name" value="Ion_trans_dom"/>
</dbReference>
<dbReference type="Pfam" id="PF00520">
    <property type="entry name" value="Ion_trans"/>
    <property type="match status" value="1"/>
</dbReference>
<evidence type="ECO:0000256" key="9">
    <source>
        <dbReference type="SAM" id="MobiDB-lite"/>
    </source>
</evidence>
<organism evidence="12 13">
    <name type="scientific">Polyplax serrata</name>
    <name type="common">Common mouse louse</name>
    <dbReference type="NCBI Taxonomy" id="468196"/>
    <lineage>
        <taxon>Eukaryota</taxon>
        <taxon>Metazoa</taxon>
        <taxon>Ecdysozoa</taxon>
        <taxon>Arthropoda</taxon>
        <taxon>Hexapoda</taxon>
        <taxon>Insecta</taxon>
        <taxon>Pterygota</taxon>
        <taxon>Neoptera</taxon>
        <taxon>Paraneoptera</taxon>
        <taxon>Psocodea</taxon>
        <taxon>Troctomorpha</taxon>
        <taxon>Phthiraptera</taxon>
        <taxon>Anoplura</taxon>
        <taxon>Polyplacidae</taxon>
        <taxon>Polyplax</taxon>
    </lineage>
</organism>
<evidence type="ECO:0000256" key="6">
    <source>
        <dbReference type="ARBA" id="ARBA00023136"/>
    </source>
</evidence>
<dbReference type="AlphaFoldDB" id="A0AAN8PH29"/>
<dbReference type="SUPFAM" id="SSF51206">
    <property type="entry name" value="cAMP-binding domain-like"/>
    <property type="match status" value="1"/>
</dbReference>
<sequence>MMCCLSAFTGKCFFSGCDTSNGISVEKIDVVPTEITTEEVPIEKPRQTEKNESGDRALDPQGRVYIIWLMFVTLAFLYNCWVIPLRSAFHYQTPSNIRKWMTCDYIADVIYLADLLFFKPRVMYLSDGFWIKDSKLTRLMYFHKIQFKMDVLSLLPLDLLCLKFSTDYLPLFRVPRFLKVQTFWEFYNSCDNVVASGYVVRVARTLNYMLYLIHLNACAYYAFSIWEGLGTNGWVFNGKGNAYIRCFYFATKTATSIGKNPKPENVFEYMFMTWSWLMGVFVFALLIGQIRDIIATATRNRTEYKKLVDETLEYMRRLNLPVNLRERVKLWFKFTWEQQHTFNESNILDTLPPKMKTDVAINVHIQALNKVQIFHDCDPALLRELVLKLQSVLFLPGDYICRKGEVGKEMYIVKTGVVEVLGDDDNEVIATLKEGSVFGEISLLSLDRAGNRRTASVRSGGFSNLFILNKYDLNEALVHYPDAQEILKNKAKKLMKENEERERQNRLREQSEQSDDMSDETDESSSSNGREEIQTNGGGSSSSSSNNNNGKKRPYNSKLNQLVTTTTWLTTVTSVAIPEPIRNRLTTVADSPRVKAPSKETIECNVTVHNEMNSK</sequence>
<evidence type="ECO:0000256" key="2">
    <source>
        <dbReference type="ARBA" id="ARBA00022448"/>
    </source>
</evidence>
<evidence type="ECO:0000313" key="12">
    <source>
        <dbReference type="EMBL" id="KAK6623048.1"/>
    </source>
</evidence>
<dbReference type="EMBL" id="JAWJWE010000038">
    <property type="protein sequence ID" value="KAK6623048.1"/>
    <property type="molecule type" value="Genomic_DNA"/>
</dbReference>
<dbReference type="PROSITE" id="PS00888">
    <property type="entry name" value="CNMP_BINDING_1"/>
    <property type="match status" value="1"/>
</dbReference>
<dbReference type="GO" id="GO:0005222">
    <property type="term" value="F:intracellularly cAMP-activated cation channel activity"/>
    <property type="evidence" value="ECO:0007669"/>
    <property type="project" value="TreeGrafter"/>
</dbReference>
<dbReference type="PROSITE" id="PS50042">
    <property type="entry name" value="CNMP_BINDING_3"/>
    <property type="match status" value="1"/>
</dbReference>
<evidence type="ECO:0000256" key="5">
    <source>
        <dbReference type="ARBA" id="ARBA00023065"/>
    </source>
</evidence>
<dbReference type="InterPro" id="IPR014710">
    <property type="entry name" value="RmlC-like_jellyroll"/>
</dbReference>
<evidence type="ECO:0000256" key="10">
    <source>
        <dbReference type="SAM" id="Phobius"/>
    </source>
</evidence>
<evidence type="ECO:0000256" key="7">
    <source>
        <dbReference type="ARBA" id="ARBA00023286"/>
    </source>
</evidence>
<proteinExistence type="predicted"/>
<keyword evidence="7" id="KW-1071">Ligand-gated ion channel</keyword>
<keyword evidence="5" id="KW-0406">Ion transport</keyword>
<reference evidence="12 13" key="1">
    <citation type="submission" date="2023-10" db="EMBL/GenBank/DDBJ databases">
        <title>Genomes of two closely related lineages of the louse Polyplax serrata with different host specificities.</title>
        <authorList>
            <person name="Martinu J."/>
            <person name="Tarabai H."/>
            <person name="Stefka J."/>
            <person name="Hypsa V."/>
        </authorList>
    </citation>
    <scope>NUCLEOTIDE SEQUENCE [LARGE SCALE GENOMIC DNA]</scope>
    <source>
        <strain evidence="12">HR10_N</strain>
    </source>
</reference>
<dbReference type="FunFam" id="1.10.287.70:FF:000149">
    <property type="entry name" value="Cyclic nucleotide-gated cation channel beta-1"/>
    <property type="match status" value="1"/>
</dbReference>
<dbReference type="SUPFAM" id="SSF81324">
    <property type="entry name" value="Voltage-gated potassium channels"/>
    <property type="match status" value="1"/>
</dbReference>
<evidence type="ECO:0000313" key="13">
    <source>
        <dbReference type="Proteomes" id="UP001372834"/>
    </source>
</evidence>
<dbReference type="GO" id="GO:0030553">
    <property type="term" value="F:cGMP binding"/>
    <property type="evidence" value="ECO:0007669"/>
    <property type="project" value="TreeGrafter"/>
</dbReference>
<keyword evidence="3 10" id="KW-0812">Transmembrane</keyword>
<dbReference type="PROSITE" id="PS00889">
    <property type="entry name" value="CNMP_BINDING_2"/>
    <property type="match status" value="1"/>
</dbReference>
<keyword evidence="4 10" id="KW-1133">Transmembrane helix</keyword>
<dbReference type="FunFam" id="2.60.120.10:FF:000020">
    <property type="entry name" value="Cyclic nucleotide-gated channel beta 3"/>
    <property type="match status" value="1"/>
</dbReference>
<dbReference type="Gene3D" id="2.60.120.10">
    <property type="entry name" value="Jelly Rolls"/>
    <property type="match status" value="1"/>
</dbReference>
<dbReference type="SMART" id="SM00100">
    <property type="entry name" value="cNMP"/>
    <property type="match status" value="1"/>
</dbReference>
<dbReference type="PANTHER" id="PTHR45638:SF1">
    <property type="entry name" value="CYCLIC NUCLEOTIDE-GATED ION CHANNEL SUBUNIT B, ISOFORM A"/>
    <property type="match status" value="1"/>
</dbReference>
<dbReference type="GO" id="GO:0017071">
    <property type="term" value="C:intracellular cyclic nucleotide activated cation channel complex"/>
    <property type="evidence" value="ECO:0007669"/>
    <property type="project" value="TreeGrafter"/>
</dbReference>
<keyword evidence="2" id="KW-0813">Transport</keyword>
<comment type="subcellular location">
    <subcellularLocation>
        <location evidence="1">Membrane</location>
        <topology evidence="1">Multi-pass membrane protein</topology>
    </subcellularLocation>
</comment>
<comment type="caution">
    <text evidence="12">The sequence shown here is derived from an EMBL/GenBank/DDBJ whole genome shotgun (WGS) entry which is preliminary data.</text>
</comment>
<feature type="transmembrane region" description="Helical" evidence="10">
    <location>
        <begin position="208"/>
        <end position="226"/>
    </location>
</feature>
<evidence type="ECO:0000256" key="8">
    <source>
        <dbReference type="ARBA" id="ARBA00023303"/>
    </source>
</evidence>
<dbReference type="GO" id="GO:0044877">
    <property type="term" value="F:protein-containing complex binding"/>
    <property type="evidence" value="ECO:0007669"/>
    <property type="project" value="TreeGrafter"/>
</dbReference>
<name>A0AAN8PH29_POLSC</name>
<keyword evidence="8" id="KW-0407">Ion channel</keyword>
<dbReference type="InterPro" id="IPR000595">
    <property type="entry name" value="cNMP-bd_dom"/>
</dbReference>
<evidence type="ECO:0000256" key="3">
    <source>
        <dbReference type="ARBA" id="ARBA00022692"/>
    </source>
</evidence>
<feature type="compositionally biased region" description="Acidic residues" evidence="9">
    <location>
        <begin position="512"/>
        <end position="523"/>
    </location>
</feature>
<dbReference type="InterPro" id="IPR050866">
    <property type="entry name" value="CNG_cation_channel"/>
</dbReference>
<feature type="transmembrane region" description="Helical" evidence="10">
    <location>
        <begin position="65"/>
        <end position="89"/>
    </location>
</feature>
<gene>
    <name evidence="12" type="ORF">RUM43_008900</name>
</gene>
<dbReference type="FunFam" id="1.10.287.630:FF:000001">
    <property type="entry name" value="Cyclic nucleotide-gated channel alpha 3"/>
    <property type="match status" value="1"/>
</dbReference>
<keyword evidence="6 10" id="KW-0472">Membrane</keyword>
<feature type="transmembrane region" description="Helical" evidence="10">
    <location>
        <begin position="269"/>
        <end position="290"/>
    </location>
</feature>
<protein>
    <recommendedName>
        <fullName evidence="11">Cyclic nucleotide-binding domain-containing protein</fullName>
    </recommendedName>
</protein>
<dbReference type="InterPro" id="IPR018488">
    <property type="entry name" value="cNMP-bd_CS"/>
</dbReference>